<organism evidence="1 2">
    <name type="scientific">Cetraspora pellucida</name>
    <dbReference type="NCBI Taxonomy" id="1433469"/>
    <lineage>
        <taxon>Eukaryota</taxon>
        <taxon>Fungi</taxon>
        <taxon>Fungi incertae sedis</taxon>
        <taxon>Mucoromycota</taxon>
        <taxon>Glomeromycotina</taxon>
        <taxon>Glomeromycetes</taxon>
        <taxon>Diversisporales</taxon>
        <taxon>Gigasporaceae</taxon>
        <taxon>Cetraspora</taxon>
    </lineage>
</organism>
<evidence type="ECO:0000313" key="1">
    <source>
        <dbReference type="EMBL" id="CAG8735985.1"/>
    </source>
</evidence>
<accession>A0ACA9Q4Z6</accession>
<dbReference type="Proteomes" id="UP000789366">
    <property type="component" value="Unassembled WGS sequence"/>
</dbReference>
<name>A0ACA9Q4Z6_9GLOM</name>
<reference evidence="1" key="1">
    <citation type="submission" date="2021-06" db="EMBL/GenBank/DDBJ databases">
        <authorList>
            <person name="Kallberg Y."/>
            <person name="Tangrot J."/>
            <person name="Rosling A."/>
        </authorList>
    </citation>
    <scope>NUCLEOTIDE SEQUENCE</scope>
    <source>
        <strain evidence="1">28 12/20/2015</strain>
    </source>
</reference>
<gene>
    <name evidence="1" type="ORF">SPELUC_LOCUS13446</name>
</gene>
<feature type="non-terminal residue" evidence="1">
    <location>
        <position position="1"/>
    </location>
</feature>
<evidence type="ECO:0000313" key="2">
    <source>
        <dbReference type="Proteomes" id="UP000789366"/>
    </source>
</evidence>
<protein>
    <submittedName>
        <fullName evidence="1">3402_t:CDS:1</fullName>
    </submittedName>
</protein>
<feature type="non-terminal residue" evidence="1">
    <location>
        <position position="50"/>
    </location>
</feature>
<proteinExistence type="predicted"/>
<comment type="caution">
    <text evidence="1">The sequence shown here is derived from an EMBL/GenBank/DDBJ whole genome shotgun (WGS) entry which is preliminary data.</text>
</comment>
<sequence>SKCERPKNAISQAFNERHSYSEHANFKRAHTIPGSKILSRLQYNNEQHYL</sequence>
<keyword evidence="2" id="KW-1185">Reference proteome</keyword>
<dbReference type="EMBL" id="CAJVPW010035580">
    <property type="protein sequence ID" value="CAG8735985.1"/>
    <property type="molecule type" value="Genomic_DNA"/>
</dbReference>